<reference evidence="2 3" key="1">
    <citation type="journal article" date="2018" name="BMC Genomics">
        <title>Comparative genome analyses reveal sequence features reflecting distinct modes of host-adaptation between dicot and monocot powdery mildew.</title>
        <authorList>
            <person name="Wu Y."/>
            <person name="Ma X."/>
            <person name="Pan Z."/>
            <person name="Kale S.D."/>
            <person name="Song Y."/>
            <person name="King H."/>
            <person name="Zhang Q."/>
            <person name="Presley C."/>
            <person name="Deng X."/>
            <person name="Wei C.I."/>
            <person name="Xiao S."/>
        </authorList>
    </citation>
    <scope>NUCLEOTIDE SEQUENCE [LARGE SCALE GENOMIC DNA]</scope>
    <source>
        <strain evidence="2">UMSG2</strain>
    </source>
</reference>
<feature type="compositionally biased region" description="Polar residues" evidence="1">
    <location>
        <begin position="10"/>
        <end position="19"/>
    </location>
</feature>
<dbReference type="OrthoDB" id="5269073at2759"/>
<proteinExistence type="predicted"/>
<feature type="compositionally biased region" description="Polar residues" evidence="1">
    <location>
        <begin position="343"/>
        <end position="360"/>
    </location>
</feature>
<accession>A0A420I2C3</accession>
<name>A0A420I2C3_9PEZI</name>
<protein>
    <submittedName>
        <fullName evidence="2">Putative eka-like protein</fullName>
    </submittedName>
</protein>
<keyword evidence="3" id="KW-1185">Reference proteome</keyword>
<organism evidence="2 3">
    <name type="scientific">Erysiphe neolycopersici</name>
    <dbReference type="NCBI Taxonomy" id="212602"/>
    <lineage>
        <taxon>Eukaryota</taxon>
        <taxon>Fungi</taxon>
        <taxon>Dikarya</taxon>
        <taxon>Ascomycota</taxon>
        <taxon>Pezizomycotina</taxon>
        <taxon>Leotiomycetes</taxon>
        <taxon>Erysiphales</taxon>
        <taxon>Erysiphaceae</taxon>
        <taxon>Erysiphe</taxon>
    </lineage>
</organism>
<evidence type="ECO:0000256" key="1">
    <source>
        <dbReference type="SAM" id="MobiDB-lite"/>
    </source>
</evidence>
<evidence type="ECO:0000313" key="2">
    <source>
        <dbReference type="EMBL" id="RKF63838.1"/>
    </source>
</evidence>
<comment type="caution">
    <text evidence="2">The sequence shown here is derived from an EMBL/GenBank/DDBJ whole genome shotgun (WGS) entry which is preliminary data.</text>
</comment>
<feature type="region of interest" description="Disordered" evidence="1">
    <location>
        <begin position="343"/>
        <end position="366"/>
    </location>
</feature>
<dbReference type="Proteomes" id="UP000286134">
    <property type="component" value="Unassembled WGS sequence"/>
</dbReference>
<dbReference type="STRING" id="212602.A0A420I2C3"/>
<evidence type="ECO:0000313" key="3">
    <source>
        <dbReference type="Proteomes" id="UP000286134"/>
    </source>
</evidence>
<dbReference type="EMBL" id="MCFK01002293">
    <property type="protein sequence ID" value="RKF63838.1"/>
    <property type="molecule type" value="Genomic_DNA"/>
</dbReference>
<feature type="region of interest" description="Disordered" evidence="1">
    <location>
        <begin position="1"/>
        <end position="42"/>
    </location>
</feature>
<feature type="compositionally biased region" description="Basic and acidic residues" evidence="1">
    <location>
        <begin position="20"/>
        <end position="29"/>
    </location>
</feature>
<dbReference type="AlphaFoldDB" id="A0A420I2C3"/>
<feature type="region of interest" description="Disordered" evidence="1">
    <location>
        <begin position="391"/>
        <end position="410"/>
    </location>
</feature>
<sequence length="470" mass="53585">MKYNVPSDLESISRNSQDTSSEKEFHETLEFPEPNPSANTEKRKITYNSVISVMSETGSENAQSLIDSGDLLDKMSGIRFEQSQNSGKSENTIRITNAIENAPPEVQKYLLEILEGQTTKLPEVPAATGPKRSESTLFPEETIKRDAKFEKWDGKSLSWTPHYYFLKAQCRVYKPLLVTDEAVCLKIYESIPEPQRQRIRGYWIRCGEDENFNWKEFLEECNVQYFDQIGADKAERKLSKMRQGESQYFRNFLQEWELQLEYAGGREWPDSTKINHLRQSVSEKIREKFPVLGLPRHDYTKWVTKITEVAAIMEDSDRFIQPGEAKTTQFASRSGLLSSEYLTGQPKNQRVAESSTSTAPQLDYEGDTTMQGMKLELQRLANAINKISVDGSASKNKKNEKKPSAPWRTDSEVAVLREKRVCLRCLKPGHPARYCQTYGPAVKPSQSQVDSILDLASFVQDNQGIQAGKE</sequence>
<gene>
    <name evidence="2" type="ORF">OnM2_022122</name>
</gene>